<dbReference type="Gene3D" id="3.40.50.10320">
    <property type="entry name" value="LmbE-like"/>
    <property type="match status" value="1"/>
</dbReference>
<evidence type="ECO:0000256" key="2">
    <source>
        <dbReference type="ARBA" id="ARBA00012176"/>
    </source>
</evidence>
<dbReference type="GO" id="GO:0006506">
    <property type="term" value="P:GPI anchor biosynthetic process"/>
    <property type="evidence" value="ECO:0007669"/>
    <property type="project" value="UniProtKB-UniPathway"/>
</dbReference>
<accession>V5EH67</accession>
<dbReference type="GO" id="GO:0016020">
    <property type="term" value="C:membrane"/>
    <property type="evidence" value="ECO:0007669"/>
    <property type="project" value="GOC"/>
</dbReference>
<dbReference type="InterPro" id="IPR003737">
    <property type="entry name" value="GlcNAc_PI_deacetylase-related"/>
</dbReference>
<sequence length="296" mass="32788">MADRPKHPLHYLRNAIPHPQFFLTVFLGSFLLQYLISGLRVEHPDLDAAISGSIRSLPSSALLVTAHPDDEAMFFAPAVQGLAAAGTVLSALCLSTGNAAGLGHQRAEELYASYGQLGVSASRVKYLDDARLQDSMDATWPTQHISSVVGKHINSLKRSSPIDALITFDKHGISGHLNHIAAYNGTRDLAVARNLPLYVLPSMEVWEKYNSAPLAVFETFMYSGRPVPAQDSANYKPASEILILASTQQYINGIRAMLKHKTQLEWFRYLYLVFSRYMFSNRLVLWTPELDADVEA</sequence>
<organism evidence="3 4">
    <name type="scientific">Kalmanozyma brasiliensis (strain GHG001)</name>
    <name type="common">Yeast</name>
    <name type="synonym">Pseudozyma brasiliensis</name>
    <dbReference type="NCBI Taxonomy" id="1365824"/>
    <lineage>
        <taxon>Eukaryota</taxon>
        <taxon>Fungi</taxon>
        <taxon>Dikarya</taxon>
        <taxon>Basidiomycota</taxon>
        <taxon>Ustilaginomycotina</taxon>
        <taxon>Ustilaginomycetes</taxon>
        <taxon>Ustilaginales</taxon>
        <taxon>Ustilaginaceae</taxon>
        <taxon>Kalmanozyma</taxon>
    </lineage>
</organism>
<evidence type="ECO:0000313" key="3">
    <source>
        <dbReference type="EMBL" id="EST09921.1"/>
    </source>
</evidence>
<dbReference type="InterPro" id="IPR024078">
    <property type="entry name" value="LmbE-like_dom_sf"/>
</dbReference>
<evidence type="ECO:0000313" key="4">
    <source>
        <dbReference type="Proteomes" id="UP000019377"/>
    </source>
</evidence>
<dbReference type="eggNOG" id="KOG3332">
    <property type="taxonomic scope" value="Eukaryota"/>
</dbReference>
<evidence type="ECO:0000256" key="1">
    <source>
        <dbReference type="ARBA" id="ARBA00006066"/>
    </source>
</evidence>
<dbReference type="EMBL" id="KI545851">
    <property type="protein sequence ID" value="EST09921.1"/>
    <property type="molecule type" value="Genomic_DNA"/>
</dbReference>
<dbReference type="PANTHER" id="PTHR12993">
    <property type="entry name" value="N-ACETYLGLUCOSAMINYL-PHOSPHATIDYLINOSITOL DE-N-ACETYLASE-RELATED"/>
    <property type="match status" value="1"/>
</dbReference>
<reference evidence="4" key="1">
    <citation type="journal article" date="2013" name="Genome Announc.">
        <title>Draft genome sequence of Pseudozyma brasiliensis sp. nov. strain GHG001, a high producer of endo-1,4-xylanase isolated from an insect pest of sugarcane.</title>
        <authorList>
            <person name="Oliveira J.V.D.C."/>
            <person name="dos Santos R.A.C."/>
            <person name="Borges T.A."/>
            <person name="Riano-Pachon D.M."/>
            <person name="Goldman G.H."/>
        </authorList>
    </citation>
    <scope>NUCLEOTIDE SEQUENCE [LARGE SCALE GENOMIC DNA]</scope>
    <source>
        <strain evidence="4">GHG001</strain>
    </source>
</reference>
<dbReference type="UniPathway" id="UPA00196"/>
<dbReference type="OMA" id="YVLESVN"/>
<dbReference type="Proteomes" id="UP000019377">
    <property type="component" value="Unassembled WGS sequence"/>
</dbReference>
<dbReference type="GO" id="GO:0000225">
    <property type="term" value="F:N-acetylglucosaminylphosphatidylinositol deacetylase activity"/>
    <property type="evidence" value="ECO:0007669"/>
    <property type="project" value="UniProtKB-EC"/>
</dbReference>
<dbReference type="AlphaFoldDB" id="V5EH67"/>
<gene>
    <name evidence="3" type="ORF">PSEUBRA_SCAF1g00362</name>
</gene>
<dbReference type="PANTHER" id="PTHR12993:SF11">
    <property type="entry name" value="N-ACETYLGLUCOSAMINYL-PHOSPHATIDYLINOSITOL DE-N-ACETYLASE"/>
    <property type="match status" value="1"/>
</dbReference>
<protein>
    <recommendedName>
        <fullName evidence="2">N-acetylglucosaminylphosphatidylinositol deacetylase</fullName>
        <ecNumber evidence="2">3.5.1.89</ecNumber>
    </recommendedName>
</protein>
<dbReference type="STRING" id="1365824.V5EH67"/>
<dbReference type="GeneID" id="27418553"/>
<proteinExistence type="inferred from homology"/>
<dbReference type="HOGENOM" id="CLU_034979_1_2_1"/>
<comment type="similarity">
    <text evidence="1">Belongs to the PIGL family.</text>
</comment>
<dbReference type="GO" id="GO:0005783">
    <property type="term" value="C:endoplasmic reticulum"/>
    <property type="evidence" value="ECO:0007669"/>
    <property type="project" value="TreeGrafter"/>
</dbReference>
<keyword evidence="4" id="KW-1185">Reference proteome</keyword>
<dbReference type="SUPFAM" id="SSF102588">
    <property type="entry name" value="LmbE-like"/>
    <property type="match status" value="1"/>
</dbReference>
<dbReference type="Pfam" id="PF02585">
    <property type="entry name" value="PIG-L"/>
    <property type="match status" value="1"/>
</dbReference>
<dbReference type="EC" id="3.5.1.89" evidence="2"/>
<dbReference type="OrthoDB" id="440160at2759"/>
<name>V5EH67_KALBG</name>
<dbReference type="RefSeq" id="XP_016294910.1">
    <property type="nucleotide sequence ID" value="XM_016435924.1"/>
</dbReference>